<evidence type="ECO:0000256" key="6">
    <source>
        <dbReference type="ARBA" id="ARBA00022989"/>
    </source>
</evidence>
<dbReference type="GO" id="GO:0015217">
    <property type="term" value="F:ADP transmembrane transporter activity"/>
    <property type="evidence" value="ECO:0007669"/>
    <property type="project" value="TreeGrafter"/>
</dbReference>
<dbReference type="AlphaFoldDB" id="A0A067MP99"/>
<dbReference type="Gene3D" id="1.50.40.10">
    <property type="entry name" value="Mitochondrial carrier domain"/>
    <property type="match status" value="2"/>
</dbReference>
<evidence type="ECO:0000256" key="2">
    <source>
        <dbReference type="ARBA" id="ARBA00006375"/>
    </source>
</evidence>
<dbReference type="GO" id="GO:0080122">
    <property type="term" value="F:AMP transmembrane transporter activity"/>
    <property type="evidence" value="ECO:0007669"/>
    <property type="project" value="TreeGrafter"/>
</dbReference>
<evidence type="ECO:0000313" key="13">
    <source>
        <dbReference type="Proteomes" id="UP000027195"/>
    </source>
</evidence>
<evidence type="ECO:0000256" key="3">
    <source>
        <dbReference type="ARBA" id="ARBA00022448"/>
    </source>
</evidence>
<accession>A0A067MP99</accession>
<dbReference type="InParanoid" id="A0A067MP99"/>
<keyword evidence="13" id="KW-1185">Reference proteome</keyword>
<keyword evidence="5" id="KW-0677">Repeat</keyword>
<dbReference type="SUPFAM" id="SSF103506">
    <property type="entry name" value="Mitochondrial carrier"/>
    <property type="match status" value="1"/>
</dbReference>
<proteinExistence type="inferred from homology"/>
<feature type="transmembrane region" description="Helical" evidence="11">
    <location>
        <begin position="6"/>
        <end position="34"/>
    </location>
</feature>
<keyword evidence="7 9" id="KW-0472">Membrane</keyword>
<reference evidence="13" key="1">
    <citation type="journal article" date="2014" name="Proc. Natl. Acad. Sci. U.S.A.">
        <title>Extensive sampling of basidiomycete genomes demonstrates inadequacy of the white-rot/brown-rot paradigm for wood decay fungi.</title>
        <authorList>
            <person name="Riley R."/>
            <person name="Salamov A.A."/>
            <person name="Brown D.W."/>
            <person name="Nagy L.G."/>
            <person name="Floudas D."/>
            <person name="Held B.W."/>
            <person name="Levasseur A."/>
            <person name="Lombard V."/>
            <person name="Morin E."/>
            <person name="Otillar R."/>
            <person name="Lindquist E.A."/>
            <person name="Sun H."/>
            <person name="LaButti K.M."/>
            <person name="Schmutz J."/>
            <person name="Jabbour D."/>
            <person name="Luo H."/>
            <person name="Baker S.E."/>
            <person name="Pisabarro A.G."/>
            <person name="Walton J.D."/>
            <person name="Blanchette R.A."/>
            <person name="Henrissat B."/>
            <person name="Martin F."/>
            <person name="Cullen D."/>
            <person name="Hibbett D.S."/>
            <person name="Grigoriev I.V."/>
        </authorList>
    </citation>
    <scope>NUCLEOTIDE SEQUENCE [LARGE SCALE GENOMIC DNA]</scope>
    <source>
        <strain evidence="13">FD-172 SS1</strain>
    </source>
</reference>
<evidence type="ECO:0000256" key="7">
    <source>
        <dbReference type="ARBA" id="ARBA00023136"/>
    </source>
</evidence>
<dbReference type="InterPro" id="IPR052217">
    <property type="entry name" value="Mito/Peroxisomal_Carrier"/>
</dbReference>
<dbReference type="PANTHER" id="PTHR45939:SF5">
    <property type="entry name" value="PEROXISOMAL MEMBRANE PROTEIN PMP34"/>
    <property type="match status" value="1"/>
</dbReference>
<dbReference type="PROSITE" id="PS50920">
    <property type="entry name" value="SOLCAR"/>
    <property type="match status" value="3"/>
</dbReference>
<evidence type="ECO:0000256" key="5">
    <source>
        <dbReference type="ARBA" id="ARBA00022737"/>
    </source>
</evidence>
<evidence type="ECO:0000256" key="11">
    <source>
        <dbReference type="SAM" id="Phobius"/>
    </source>
</evidence>
<evidence type="ECO:0000256" key="9">
    <source>
        <dbReference type="PROSITE-ProRule" id="PRU00282"/>
    </source>
</evidence>
<dbReference type="EMBL" id="KL198024">
    <property type="protein sequence ID" value="KDQ17354.1"/>
    <property type="molecule type" value="Genomic_DNA"/>
</dbReference>
<feature type="transmembrane region" description="Helical" evidence="11">
    <location>
        <begin position="55"/>
        <end position="79"/>
    </location>
</feature>
<keyword evidence="4 9" id="KW-0812">Transmembrane</keyword>
<dbReference type="GO" id="GO:0005778">
    <property type="term" value="C:peroxisomal membrane"/>
    <property type="evidence" value="ECO:0007669"/>
    <property type="project" value="UniProtKB-SubCell"/>
</dbReference>
<dbReference type="GO" id="GO:0015230">
    <property type="term" value="F:FAD transmembrane transporter activity"/>
    <property type="evidence" value="ECO:0007669"/>
    <property type="project" value="TreeGrafter"/>
</dbReference>
<keyword evidence="3 10" id="KW-0813">Transport</keyword>
<dbReference type="PANTHER" id="PTHR45939">
    <property type="entry name" value="PEROXISOMAL MEMBRANE PROTEIN PMP34-RELATED"/>
    <property type="match status" value="1"/>
</dbReference>
<dbReference type="Proteomes" id="UP000027195">
    <property type="component" value="Unassembled WGS sequence"/>
</dbReference>
<dbReference type="InterPro" id="IPR023395">
    <property type="entry name" value="MCP_dom_sf"/>
</dbReference>
<dbReference type="HOGENOM" id="CLU_015166_6_3_1"/>
<gene>
    <name evidence="12" type="ORF">BOTBODRAFT_172397</name>
</gene>
<feature type="repeat" description="Solcar" evidence="9">
    <location>
        <begin position="2"/>
        <end position="87"/>
    </location>
</feature>
<evidence type="ECO:0000256" key="4">
    <source>
        <dbReference type="ARBA" id="ARBA00022692"/>
    </source>
</evidence>
<sequence>MSDSLIHAVAGSTGGVIAMTLTYPLIFLSTRAAVETKKEQKTTRQAVIDTLKSEGILGLYSGLGSSLLGIAVTNGVYYFFFEKTRAVLLASRKLNDSDFRGLTTLESMFAGFLAGMSSRVPVTKRVPTPLAGSVTTIASNPIWVVQTTQATQSMSESEGTVTAKRGIVGTIRSIIRAGGVQALWRGVGPALILVINPILQYTCFEQLRNLIIRRRLSKARSATLSDLDVLVMSAIAKLVATSITYPYIVLKSRAQAARASADAPSSIAASLMAILSAEGPAGFYKGLGNKLIQSVLTASFLFVSQRRLYEAAKTAMGLRPHSRH</sequence>
<feature type="repeat" description="Solcar" evidence="9">
    <location>
        <begin position="224"/>
        <end position="311"/>
    </location>
</feature>
<evidence type="ECO:0008006" key="14">
    <source>
        <dbReference type="Google" id="ProtNLM"/>
    </source>
</evidence>
<comment type="subcellular location">
    <subcellularLocation>
        <location evidence="1">Peroxisome membrane</location>
        <topology evidence="1">Multi-pass membrane protein</topology>
    </subcellularLocation>
</comment>
<dbReference type="OrthoDB" id="2019556at2759"/>
<dbReference type="GO" id="GO:0044610">
    <property type="term" value="F:FMN transmembrane transporter activity"/>
    <property type="evidence" value="ECO:0007669"/>
    <property type="project" value="TreeGrafter"/>
</dbReference>
<feature type="repeat" description="Solcar" evidence="9">
    <location>
        <begin position="119"/>
        <end position="210"/>
    </location>
</feature>
<dbReference type="GO" id="GO:0005347">
    <property type="term" value="F:ATP transmembrane transporter activity"/>
    <property type="evidence" value="ECO:0007669"/>
    <property type="project" value="TreeGrafter"/>
</dbReference>
<evidence type="ECO:0000256" key="1">
    <source>
        <dbReference type="ARBA" id="ARBA00004585"/>
    </source>
</evidence>
<evidence type="ECO:0000313" key="12">
    <source>
        <dbReference type="EMBL" id="KDQ17354.1"/>
    </source>
</evidence>
<protein>
    <recommendedName>
        <fullName evidence="14">Mitochondrial carrier</fullName>
    </recommendedName>
</protein>
<dbReference type="GO" id="GO:0051724">
    <property type="term" value="F:NAD transmembrane transporter activity"/>
    <property type="evidence" value="ECO:0007669"/>
    <property type="project" value="TreeGrafter"/>
</dbReference>
<keyword evidence="6 11" id="KW-1133">Transmembrane helix</keyword>
<comment type="similarity">
    <text evidence="2 10">Belongs to the mitochondrial carrier (TC 2.A.29) family.</text>
</comment>
<organism evidence="12 13">
    <name type="scientific">Botryobasidium botryosum (strain FD-172 SS1)</name>
    <dbReference type="NCBI Taxonomy" id="930990"/>
    <lineage>
        <taxon>Eukaryota</taxon>
        <taxon>Fungi</taxon>
        <taxon>Dikarya</taxon>
        <taxon>Basidiomycota</taxon>
        <taxon>Agaricomycotina</taxon>
        <taxon>Agaricomycetes</taxon>
        <taxon>Cantharellales</taxon>
        <taxon>Botryobasidiaceae</taxon>
        <taxon>Botryobasidium</taxon>
    </lineage>
</organism>
<dbReference type="Pfam" id="PF00153">
    <property type="entry name" value="Mito_carr"/>
    <property type="match status" value="3"/>
</dbReference>
<evidence type="ECO:0000256" key="10">
    <source>
        <dbReference type="RuleBase" id="RU000488"/>
    </source>
</evidence>
<dbReference type="STRING" id="930990.A0A067MP99"/>
<keyword evidence="8" id="KW-0576">Peroxisome</keyword>
<dbReference type="InterPro" id="IPR018108">
    <property type="entry name" value="MCP_transmembrane"/>
</dbReference>
<name>A0A067MP99_BOTB1</name>
<evidence type="ECO:0000256" key="8">
    <source>
        <dbReference type="ARBA" id="ARBA00023140"/>
    </source>
</evidence>
<dbReference type="GO" id="GO:0015228">
    <property type="term" value="F:coenzyme A transmembrane transporter activity"/>
    <property type="evidence" value="ECO:0007669"/>
    <property type="project" value="TreeGrafter"/>
</dbReference>